<geneLocation type="mitochondrion" evidence="2"/>
<name>A0A3G4R796_9HYPO</name>
<feature type="compositionally biased region" description="Polar residues" evidence="1">
    <location>
        <begin position="70"/>
        <end position="79"/>
    </location>
</feature>
<reference evidence="2" key="1">
    <citation type="submission" date="2018-02" db="EMBL/GenBank/DDBJ databases">
        <authorList>
            <person name="Zhang Y.-J."/>
        </authorList>
    </citation>
    <scope>NUCLEOTIDE SEQUENCE</scope>
    <source>
        <strain evidence="2">OWVT-1</strain>
    </source>
</reference>
<sequence>MEKTNNKIINNKQSIRYFSTTPYYGTTPNRTESDNMSEEEMSNGSGSNAIPEGEMPNNPYDLPYGEIPNRSDSAYTSDSGRWDRDYSQDRIQQSEIYSRLTGRRISPSEVESTSSNGYRLPGFHTPSEYYEGDEWDDILNMYGSPDRSRSESPSPSQKSLSESSQLEPSNPTLPHQPEDEAESKLNNSQLESEDELAPQQFDNNAEDKGKGVKRGRSGSDSDEDYDNKRPKIEDNNSKCDRTAYNDSSKTDYYGDYDGDFLFDNSYIEIILDFILKFFS</sequence>
<feature type="region of interest" description="Disordered" evidence="1">
    <location>
        <begin position="137"/>
        <end position="251"/>
    </location>
</feature>
<protein>
    <submittedName>
        <fullName evidence="2">Uncharacterized protein</fullName>
    </submittedName>
</protein>
<organism evidence="2">
    <name type="scientific">Hirsutella rhossiliensis</name>
    <dbReference type="NCBI Taxonomy" id="111463"/>
    <lineage>
        <taxon>Eukaryota</taxon>
        <taxon>Fungi</taxon>
        <taxon>Dikarya</taxon>
        <taxon>Ascomycota</taxon>
        <taxon>Pezizomycotina</taxon>
        <taxon>Sordariomycetes</taxon>
        <taxon>Hypocreomycetidae</taxon>
        <taxon>Hypocreales</taxon>
        <taxon>Ophiocordycipitaceae</taxon>
        <taxon>Hirsutella</taxon>
    </lineage>
</organism>
<dbReference type="AlphaFoldDB" id="A0A3G4R796"/>
<feature type="compositionally biased region" description="Polar residues" evidence="1">
    <location>
        <begin position="19"/>
        <end position="30"/>
    </location>
</feature>
<evidence type="ECO:0000313" key="2">
    <source>
        <dbReference type="EMBL" id="AYU58486.1"/>
    </source>
</evidence>
<proteinExistence type="predicted"/>
<accession>A0A3G4R796</accession>
<keyword evidence="2" id="KW-0496">Mitochondrion</keyword>
<evidence type="ECO:0000256" key="1">
    <source>
        <dbReference type="SAM" id="MobiDB-lite"/>
    </source>
</evidence>
<feature type="compositionally biased region" description="Low complexity" evidence="1">
    <location>
        <begin position="151"/>
        <end position="169"/>
    </location>
</feature>
<gene>
    <name evidence="2" type="primary">orf279</name>
</gene>
<reference evidence="2" key="2">
    <citation type="journal article" date="2019" name="Wei Sheng Wu Xue Bao">
        <title>Reanalysis of the mitochondrial genome of the nematophagous fungus Hirsutella rhossiliensis.</title>
        <authorList>
            <person name="Yan Q."/>
            <person name="Liu X."/>
            <person name="Zhang Y."/>
        </authorList>
    </citation>
    <scope>NUCLEOTIDE SEQUENCE</scope>
    <source>
        <strain evidence="2">OWVT-1</strain>
    </source>
</reference>
<feature type="compositionally biased region" description="Basic and acidic residues" evidence="1">
    <location>
        <begin position="226"/>
        <end position="243"/>
    </location>
</feature>
<feature type="region of interest" description="Disordered" evidence="1">
    <location>
        <begin position="19"/>
        <end position="122"/>
    </location>
</feature>
<dbReference type="EMBL" id="MG979071">
    <property type="protein sequence ID" value="AYU58486.1"/>
    <property type="molecule type" value="Genomic_DNA"/>
</dbReference>